<dbReference type="PATRIC" id="fig|797209.4.peg.813"/>
<evidence type="ECO:0000313" key="4">
    <source>
        <dbReference type="Proteomes" id="UP000003751"/>
    </source>
</evidence>
<protein>
    <submittedName>
        <fullName evidence="3">ABC-2 type transport system permease protein</fullName>
    </submittedName>
    <submittedName>
        <fullName evidence="2">ABC-2 type transporter</fullName>
    </submittedName>
</protein>
<dbReference type="GO" id="GO:0005886">
    <property type="term" value="C:plasma membrane"/>
    <property type="evidence" value="ECO:0007669"/>
    <property type="project" value="UniProtKB-SubCell"/>
</dbReference>
<dbReference type="GO" id="GO:0140359">
    <property type="term" value="F:ABC-type transporter activity"/>
    <property type="evidence" value="ECO:0007669"/>
    <property type="project" value="InterPro"/>
</dbReference>
<proteinExistence type="predicted"/>
<dbReference type="eggNOG" id="arCOG02438">
    <property type="taxonomic scope" value="Archaea"/>
</dbReference>
<keyword evidence="1" id="KW-0472">Membrane</keyword>
<dbReference type="Pfam" id="PF12679">
    <property type="entry name" value="ABC2_membrane_2"/>
    <property type="match status" value="1"/>
</dbReference>
<keyword evidence="5" id="KW-1185">Reference proteome</keyword>
<gene>
    <name evidence="3" type="ORF">SAMN05444342_4433</name>
    <name evidence="2" type="ORF">ZOD2009_04132</name>
</gene>
<dbReference type="Proteomes" id="UP000184203">
    <property type="component" value="Unassembled WGS sequence"/>
</dbReference>
<dbReference type="AlphaFoldDB" id="E7QPU4"/>
<reference evidence="3" key="2">
    <citation type="submission" date="2016-11" db="EMBL/GenBank/DDBJ databases">
        <authorList>
            <person name="Jaros S."/>
            <person name="Januszkiewicz K."/>
            <person name="Wedrychowicz H."/>
        </authorList>
    </citation>
    <scope>NUCLEOTIDE SEQUENCE [LARGE SCALE GENOMIC DNA]</scope>
    <source>
        <strain evidence="3">DX253</strain>
    </source>
</reference>
<dbReference type="PANTHER" id="PTHR43471:SF1">
    <property type="entry name" value="ABC TRANSPORTER PERMEASE PROTEIN NOSY-RELATED"/>
    <property type="match status" value="1"/>
</dbReference>
<dbReference type="EMBL" id="FRAN01000012">
    <property type="protein sequence ID" value="SHL69554.1"/>
    <property type="molecule type" value="Genomic_DNA"/>
</dbReference>
<feature type="transmembrane region" description="Helical" evidence="1">
    <location>
        <begin position="105"/>
        <end position="128"/>
    </location>
</feature>
<organism evidence="2 4">
    <name type="scientific">Haladaptatus paucihalophilus DX253</name>
    <dbReference type="NCBI Taxonomy" id="797209"/>
    <lineage>
        <taxon>Archaea</taxon>
        <taxon>Methanobacteriati</taxon>
        <taxon>Methanobacteriota</taxon>
        <taxon>Stenosarchaea group</taxon>
        <taxon>Halobacteria</taxon>
        <taxon>Halobacteriales</taxon>
        <taxon>Haladaptataceae</taxon>
        <taxon>Haladaptatus</taxon>
    </lineage>
</organism>
<evidence type="ECO:0000313" key="2">
    <source>
        <dbReference type="EMBL" id="EFW93020.1"/>
    </source>
</evidence>
<reference evidence="2 4" key="1">
    <citation type="journal article" date="2014" name="ISME J.">
        <title>Trehalose/2-sulfotrehalose biosynthesis and glycine-betaine uptake are widely spread mechanisms for osmoadaptation in the Halobacteriales.</title>
        <authorList>
            <person name="Youssef N.H."/>
            <person name="Savage-Ashlock K.N."/>
            <person name="McCully A.L."/>
            <person name="Luedtke B."/>
            <person name="Shaw E.I."/>
            <person name="Hoff W.D."/>
            <person name="Elshahed M.S."/>
        </authorList>
    </citation>
    <scope>NUCLEOTIDE SEQUENCE [LARGE SCALE GENOMIC DNA]</scope>
    <source>
        <strain evidence="2 4">DX253</strain>
    </source>
</reference>
<dbReference type="OrthoDB" id="86287at2157"/>
<dbReference type="Proteomes" id="UP000003751">
    <property type="component" value="Unassembled WGS sequence"/>
</dbReference>
<feature type="transmembrane region" description="Helical" evidence="1">
    <location>
        <begin position="50"/>
        <end position="73"/>
    </location>
</feature>
<feature type="transmembrane region" description="Helical" evidence="1">
    <location>
        <begin position="134"/>
        <end position="155"/>
    </location>
</feature>
<evidence type="ECO:0000313" key="3">
    <source>
        <dbReference type="EMBL" id="SHL69554.1"/>
    </source>
</evidence>
<dbReference type="PANTHER" id="PTHR43471">
    <property type="entry name" value="ABC TRANSPORTER PERMEASE"/>
    <property type="match status" value="1"/>
</dbReference>
<feature type="transmembrane region" description="Helical" evidence="1">
    <location>
        <begin position="247"/>
        <end position="267"/>
    </location>
</feature>
<keyword evidence="1" id="KW-1133">Transmembrane helix</keyword>
<reference evidence="5" key="3">
    <citation type="submission" date="2016-11" db="EMBL/GenBank/DDBJ databases">
        <authorList>
            <person name="Varghese N."/>
            <person name="Submissions S."/>
        </authorList>
    </citation>
    <scope>NUCLEOTIDE SEQUENCE [LARGE SCALE GENOMIC DNA]</scope>
    <source>
        <strain evidence="5">DX253</strain>
    </source>
</reference>
<dbReference type="STRING" id="797209.GCA_000376445_00941"/>
<name>E7QPU4_HALPU</name>
<evidence type="ECO:0000313" key="5">
    <source>
        <dbReference type="Proteomes" id="UP000184203"/>
    </source>
</evidence>
<evidence type="ECO:0000256" key="1">
    <source>
        <dbReference type="SAM" id="Phobius"/>
    </source>
</evidence>
<accession>E7QPU4</accession>
<dbReference type="RefSeq" id="WP_007977314.1">
    <property type="nucleotide sequence ID" value="NZ_AEMG01000004.1"/>
</dbReference>
<sequence>MSVLVVARKDFEDAVRSKTLWAITALFVLFTSGTVYALDQVMELNNTSALQMLTLPAGLIIPITALVAAYLAIAGERESGSIKLLLGLPHTRLEVLLGKLLGRTAVVTVAIGGAFVVTAGVLAALYGTVSLADYLSLLLLTALFGAVFVSIAVGISAATATRARAMAAAVGVFVTFQILWDYVPMGIYYLVEGAIPGGGPLPAWYFLVLTLNPKNAYTSASGLFFPKAQATSFAARVIGDPPFYLDAWFGLVVLALWFVLPAALGYLRFQHVDLG</sequence>
<dbReference type="EMBL" id="AEMG01000004">
    <property type="protein sequence ID" value="EFW93020.1"/>
    <property type="molecule type" value="Genomic_DNA"/>
</dbReference>
<feature type="transmembrane region" description="Helical" evidence="1">
    <location>
        <begin position="167"/>
        <end position="191"/>
    </location>
</feature>
<keyword evidence="1" id="KW-0812">Transmembrane</keyword>
<feature type="transmembrane region" description="Helical" evidence="1">
    <location>
        <begin position="20"/>
        <end position="38"/>
    </location>
</feature>